<comment type="caution">
    <text evidence="4">The sequence shown here is derived from an EMBL/GenBank/DDBJ whole genome shotgun (WGS) entry which is preliminary data.</text>
</comment>
<dbReference type="CDD" id="cd01043">
    <property type="entry name" value="DPS"/>
    <property type="match status" value="1"/>
</dbReference>
<evidence type="ECO:0000256" key="1">
    <source>
        <dbReference type="ARBA" id="ARBA00009497"/>
    </source>
</evidence>
<organism evidence="4 5">
    <name type="scientific">Paenibacillus hemerocallicola</name>
    <dbReference type="NCBI Taxonomy" id="1172614"/>
    <lineage>
        <taxon>Bacteria</taxon>
        <taxon>Bacillati</taxon>
        <taxon>Bacillota</taxon>
        <taxon>Bacilli</taxon>
        <taxon>Bacillales</taxon>
        <taxon>Paenibacillaceae</taxon>
        <taxon>Paenibacillus</taxon>
    </lineage>
</organism>
<accession>A0A5C4TC89</accession>
<dbReference type="EMBL" id="VDCQ01000009">
    <property type="protein sequence ID" value="TNJ66693.1"/>
    <property type="molecule type" value="Genomic_DNA"/>
</dbReference>
<gene>
    <name evidence="4" type="ORF">FE784_09000</name>
</gene>
<dbReference type="Proteomes" id="UP000307943">
    <property type="component" value="Unassembled WGS sequence"/>
</dbReference>
<dbReference type="PROSITE" id="PS00818">
    <property type="entry name" value="DPS_1"/>
    <property type="match status" value="1"/>
</dbReference>
<dbReference type="PIRSF" id="PIRSF005900">
    <property type="entry name" value="Dps"/>
    <property type="match status" value="1"/>
</dbReference>
<dbReference type="InterPro" id="IPR002177">
    <property type="entry name" value="DPS_DNA-bd"/>
</dbReference>
<sequence>MATATETKSVVETINKQIANWGVLYVKIHNFHWFVKGKQFFTLHEKFEELYKEADLRIDELAERVLSIKGRPIATMKEMLAESSIKEANGDESADQMVKTIVKDFQTMIGEMRKAIDLAEEAGDHTSADMMTSVQTSLEKHVWMLEAALG</sequence>
<evidence type="ECO:0000313" key="4">
    <source>
        <dbReference type="EMBL" id="TNJ66693.1"/>
    </source>
</evidence>
<feature type="domain" description="Ferritin/DPS" evidence="3">
    <location>
        <begin position="12"/>
        <end position="149"/>
    </location>
</feature>
<protein>
    <submittedName>
        <fullName evidence="4">DNA starvation/stationary phase protection protein</fullName>
    </submittedName>
</protein>
<dbReference type="InterPro" id="IPR012347">
    <property type="entry name" value="Ferritin-like"/>
</dbReference>
<dbReference type="AlphaFoldDB" id="A0A5C4TC89"/>
<dbReference type="InterPro" id="IPR023188">
    <property type="entry name" value="DPS_DNA-bd_CS"/>
</dbReference>
<evidence type="ECO:0000313" key="5">
    <source>
        <dbReference type="Proteomes" id="UP000307943"/>
    </source>
</evidence>
<dbReference type="InterPro" id="IPR009078">
    <property type="entry name" value="Ferritin-like_SF"/>
</dbReference>
<dbReference type="RefSeq" id="WP_139601830.1">
    <property type="nucleotide sequence ID" value="NZ_VDCQ01000009.1"/>
</dbReference>
<dbReference type="InterPro" id="IPR008331">
    <property type="entry name" value="Ferritin_DPS_dom"/>
</dbReference>
<dbReference type="Gene3D" id="1.20.1260.10">
    <property type="match status" value="1"/>
</dbReference>
<dbReference type="PRINTS" id="PR01346">
    <property type="entry name" value="HELNAPAPROT"/>
</dbReference>
<dbReference type="PANTHER" id="PTHR42932">
    <property type="entry name" value="GENERAL STRESS PROTEIN 20U"/>
    <property type="match status" value="1"/>
</dbReference>
<dbReference type="OrthoDB" id="9797023at2"/>
<comment type="similarity">
    <text evidence="1 2">Belongs to the Dps family.</text>
</comment>
<dbReference type="GO" id="GO:0016722">
    <property type="term" value="F:oxidoreductase activity, acting on metal ions"/>
    <property type="evidence" value="ECO:0007669"/>
    <property type="project" value="InterPro"/>
</dbReference>
<evidence type="ECO:0000259" key="3">
    <source>
        <dbReference type="Pfam" id="PF00210"/>
    </source>
</evidence>
<evidence type="ECO:0000256" key="2">
    <source>
        <dbReference type="RuleBase" id="RU003875"/>
    </source>
</evidence>
<proteinExistence type="inferred from homology"/>
<dbReference type="GO" id="GO:0008199">
    <property type="term" value="F:ferric iron binding"/>
    <property type="evidence" value="ECO:0007669"/>
    <property type="project" value="InterPro"/>
</dbReference>
<name>A0A5C4TC89_9BACL</name>
<dbReference type="PANTHER" id="PTHR42932:SF1">
    <property type="entry name" value="GENERAL STRESS PROTEIN 20U"/>
    <property type="match status" value="1"/>
</dbReference>
<dbReference type="Pfam" id="PF00210">
    <property type="entry name" value="Ferritin"/>
    <property type="match status" value="1"/>
</dbReference>
<reference evidence="4 5" key="1">
    <citation type="submission" date="2019-05" db="EMBL/GenBank/DDBJ databases">
        <title>We sequenced the genome of Paenibacillus hemerocallicola KCTC 33185 for further insight into its adaptation and study the phylogeny of Paenibacillus.</title>
        <authorList>
            <person name="Narsing Rao M.P."/>
        </authorList>
    </citation>
    <scope>NUCLEOTIDE SEQUENCE [LARGE SCALE GENOMIC DNA]</scope>
    <source>
        <strain evidence="4 5">KCTC 33185</strain>
    </source>
</reference>
<dbReference type="SUPFAM" id="SSF47240">
    <property type="entry name" value="Ferritin-like"/>
    <property type="match status" value="1"/>
</dbReference>
<keyword evidence="5" id="KW-1185">Reference proteome</keyword>